<evidence type="ECO:0000313" key="2">
    <source>
        <dbReference type="EMBL" id="SDS05264.1"/>
    </source>
</evidence>
<keyword evidence="3" id="KW-1185">Reference proteome</keyword>
<dbReference type="OrthoDB" id="7053663at2"/>
<evidence type="ECO:0000313" key="3">
    <source>
        <dbReference type="Proteomes" id="UP000243359"/>
    </source>
</evidence>
<keyword evidence="2" id="KW-0808">Transferase</keyword>
<reference evidence="3" key="1">
    <citation type="submission" date="2016-10" db="EMBL/GenBank/DDBJ databases">
        <authorList>
            <person name="Varghese N."/>
            <person name="Submissions S."/>
        </authorList>
    </citation>
    <scope>NUCLEOTIDE SEQUENCE [LARGE SCALE GENOMIC DNA]</scope>
    <source>
        <strain evidence="3">KCTC 32247</strain>
    </source>
</reference>
<dbReference type="PIRSF" id="PIRSF000429">
    <property type="entry name" value="Ac-CoA_Ac_transf"/>
    <property type="match status" value="1"/>
</dbReference>
<name>A0A1H1P231_9PSED</name>
<protein>
    <submittedName>
        <fullName evidence="2">Acetyl-CoA acetyltransferase</fullName>
    </submittedName>
</protein>
<evidence type="ECO:0000259" key="1">
    <source>
        <dbReference type="Pfam" id="PF22691"/>
    </source>
</evidence>
<dbReference type="RefSeq" id="WP_090347862.1">
    <property type="nucleotide sequence ID" value="NZ_LT629751.1"/>
</dbReference>
<dbReference type="Proteomes" id="UP000243359">
    <property type="component" value="Chromosome I"/>
</dbReference>
<dbReference type="Gene3D" id="3.40.47.10">
    <property type="match status" value="1"/>
</dbReference>
<dbReference type="EMBL" id="LT629751">
    <property type="protein sequence ID" value="SDS05264.1"/>
    <property type="molecule type" value="Genomic_DNA"/>
</dbReference>
<dbReference type="InterPro" id="IPR055140">
    <property type="entry name" value="Thiolase_C_2"/>
</dbReference>
<dbReference type="PANTHER" id="PTHR42870">
    <property type="entry name" value="ACETYL-COA C-ACETYLTRANSFERASE"/>
    <property type="match status" value="1"/>
</dbReference>
<dbReference type="InterPro" id="IPR016039">
    <property type="entry name" value="Thiolase-like"/>
</dbReference>
<dbReference type="GO" id="GO:0003988">
    <property type="term" value="F:acetyl-CoA C-acyltransferase activity"/>
    <property type="evidence" value="ECO:0007669"/>
    <property type="project" value="UniProtKB-ARBA"/>
</dbReference>
<gene>
    <name evidence="2" type="ORF">SAMN05216221_0957</name>
</gene>
<dbReference type="InterPro" id="IPR002155">
    <property type="entry name" value="Thiolase"/>
</dbReference>
<feature type="domain" description="Thiolase C-terminal" evidence="1">
    <location>
        <begin position="253"/>
        <end position="381"/>
    </location>
</feature>
<organism evidence="2 3">
    <name type="scientific">Pseudomonas oryzae</name>
    <dbReference type="NCBI Taxonomy" id="1392877"/>
    <lineage>
        <taxon>Bacteria</taxon>
        <taxon>Pseudomonadati</taxon>
        <taxon>Pseudomonadota</taxon>
        <taxon>Gammaproteobacteria</taxon>
        <taxon>Pseudomonadales</taxon>
        <taxon>Pseudomonadaceae</taxon>
        <taxon>Pseudomonas</taxon>
    </lineage>
</organism>
<dbReference type="CDD" id="cd00829">
    <property type="entry name" value="SCP-x_thiolase"/>
    <property type="match status" value="1"/>
</dbReference>
<dbReference type="NCBIfam" id="NF005892">
    <property type="entry name" value="PRK07855.1"/>
    <property type="match status" value="1"/>
</dbReference>
<proteinExistence type="predicted"/>
<dbReference type="Pfam" id="PF22691">
    <property type="entry name" value="Thiolase_C_1"/>
    <property type="match status" value="1"/>
</dbReference>
<accession>A0A1H1P231</accession>
<dbReference type="STRING" id="1392877.SAMN05216221_0957"/>
<dbReference type="AlphaFoldDB" id="A0A1H1P231"/>
<dbReference type="PANTHER" id="PTHR42870:SF1">
    <property type="entry name" value="NON-SPECIFIC LIPID-TRANSFER PROTEIN-LIKE 2"/>
    <property type="match status" value="1"/>
</dbReference>
<dbReference type="SUPFAM" id="SSF53901">
    <property type="entry name" value="Thiolase-like"/>
    <property type="match status" value="2"/>
</dbReference>
<sequence length="391" mass="41919">MTSNSISGRAAIVGLGATEFSKNSGRTELRLAMEATLAALADAGIDPSEVEGFSSYTMDNVPEYEVARLLGCKNVKFFSQIPHGGGGACAPLMHAAMAVATGVAKVVVVYRAMNERSWYRFGKPHDFGGAPIFDAVNYGWYMPHGFHTPAAWVGMFAQRYMHTYGATSEDFGRVAVAVRDFAATNPAAFFYGKPITLEEHQASRWICEPLHLLDCCQESDGAVAMVITSAERARDLRQKPVIIKGASQGIAEGQQSMTSFYREDITGLPEMGVVARELYAQSGLGPQDLQTAVIYDHFTPFVLPQLEEFGFCKRGEAKDFIRDGLHARGGSLPINTHGGQLGEAYIHGMNGVAEGVRQVRGSSVNQVADVENVLVTAGTGVPTSGLILGAA</sequence>